<keyword evidence="2" id="KW-1185">Reference proteome</keyword>
<gene>
    <name evidence="1" type="ORF">HaLaN_18146</name>
</gene>
<name>A0A699ZRB2_HAELA</name>
<organism evidence="1 2">
    <name type="scientific">Haematococcus lacustris</name>
    <name type="common">Green alga</name>
    <name type="synonym">Haematococcus pluvialis</name>
    <dbReference type="NCBI Taxonomy" id="44745"/>
    <lineage>
        <taxon>Eukaryota</taxon>
        <taxon>Viridiplantae</taxon>
        <taxon>Chlorophyta</taxon>
        <taxon>core chlorophytes</taxon>
        <taxon>Chlorophyceae</taxon>
        <taxon>CS clade</taxon>
        <taxon>Chlamydomonadales</taxon>
        <taxon>Haematococcaceae</taxon>
        <taxon>Haematococcus</taxon>
    </lineage>
</organism>
<sequence>MDAALFSDPLDLHGQPVYQAISQAAIPDLSCRNLYLQLCRGLPAVGVNKRPNAAVAAVLAAHPDLRARLEAVPRYHSNSNMVDTVGTQTSFGNMLTLLFAGRLKNSVSLAGVMVLVGTNEHLSRFGFRGLGGGHLPAWSKRQCT</sequence>
<evidence type="ECO:0000313" key="2">
    <source>
        <dbReference type="Proteomes" id="UP000485058"/>
    </source>
</evidence>
<dbReference type="EMBL" id="BLLF01001729">
    <property type="protein sequence ID" value="GFH20938.1"/>
    <property type="molecule type" value="Genomic_DNA"/>
</dbReference>
<evidence type="ECO:0000313" key="1">
    <source>
        <dbReference type="EMBL" id="GFH20938.1"/>
    </source>
</evidence>
<comment type="caution">
    <text evidence="1">The sequence shown here is derived from an EMBL/GenBank/DDBJ whole genome shotgun (WGS) entry which is preliminary data.</text>
</comment>
<reference evidence="1 2" key="1">
    <citation type="submission" date="2020-02" db="EMBL/GenBank/DDBJ databases">
        <title>Draft genome sequence of Haematococcus lacustris strain NIES-144.</title>
        <authorList>
            <person name="Morimoto D."/>
            <person name="Nakagawa S."/>
            <person name="Yoshida T."/>
            <person name="Sawayama S."/>
        </authorList>
    </citation>
    <scope>NUCLEOTIDE SEQUENCE [LARGE SCALE GENOMIC DNA]</scope>
    <source>
        <strain evidence="1 2">NIES-144</strain>
    </source>
</reference>
<dbReference type="AlphaFoldDB" id="A0A699ZRB2"/>
<dbReference type="Proteomes" id="UP000485058">
    <property type="component" value="Unassembled WGS sequence"/>
</dbReference>
<protein>
    <submittedName>
        <fullName evidence="1">Uncharacterized protein</fullName>
    </submittedName>
</protein>
<feature type="non-terminal residue" evidence="1">
    <location>
        <position position="1"/>
    </location>
</feature>
<accession>A0A699ZRB2</accession>
<proteinExistence type="predicted"/>